<dbReference type="EMBL" id="JAKRVX010000005">
    <property type="protein sequence ID" value="MCL9817727.1"/>
    <property type="molecule type" value="Genomic_DNA"/>
</dbReference>
<dbReference type="Proteomes" id="UP001203207">
    <property type="component" value="Unassembled WGS sequence"/>
</dbReference>
<reference evidence="1" key="1">
    <citation type="journal article" date="2022" name="Syst. Appl. Microbiol.">
        <title>Natronocalculus amylovorans gen. nov., sp. nov., and Natranaeroarchaeum aerophilus sp. nov., dominant culturable amylolytic natronoarchaea from hypersaline soda lakes in southwestern Siberia.</title>
        <authorList>
            <person name="Sorokin D.Y."/>
            <person name="Elcheninov A.G."/>
            <person name="Khizhniak T.V."/>
            <person name="Koenen M."/>
            <person name="Bale N.J."/>
            <person name="Damste J.S.S."/>
            <person name="Kublanov I.V."/>
        </authorList>
    </citation>
    <scope>NUCLEOTIDE SEQUENCE</scope>
    <source>
        <strain evidence="1">AArc-St2</strain>
    </source>
</reference>
<protein>
    <submittedName>
        <fullName evidence="1">Uncharacterized protein</fullName>
    </submittedName>
</protein>
<name>A0AAE3FY58_9EURY</name>
<accession>A0AAE3FY58</accession>
<dbReference type="RefSeq" id="WP_250585024.1">
    <property type="nucleotide sequence ID" value="NZ_JAKRVX010000005.1"/>
</dbReference>
<organism evidence="1 2">
    <name type="scientific">Natronocalculus amylovorans</name>
    <dbReference type="NCBI Taxonomy" id="2917812"/>
    <lineage>
        <taxon>Archaea</taxon>
        <taxon>Methanobacteriati</taxon>
        <taxon>Methanobacteriota</taxon>
        <taxon>Stenosarchaea group</taxon>
        <taxon>Halobacteria</taxon>
        <taxon>Halobacteriales</taxon>
        <taxon>Haloferacaceae</taxon>
        <taxon>Natronocalculus</taxon>
    </lineage>
</organism>
<dbReference type="AlphaFoldDB" id="A0AAE3FY58"/>
<comment type="caution">
    <text evidence="1">The sequence shown here is derived from an EMBL/GenBank/DDBJ whole genome shotgun (WGS) entry which is preliminary data.</text>
</comment>
<gene>
    <name evidence="1" type="ORF">AArcSt2_12300</name>
</gene>
<reference evidence="1" key="2">
    <citation type="submission" date="2022-02" db="EMBL/GenBank/DDBJ databases">
        <authorList>
            <person name="Elcheninov A.G."/>
            <person name="Sorokin D.Y."/>
            <person name="Kublanov I.V."/>
        </authorList>
    </citation>
    <scope>NUCLEOTIDE SEQUENCE</scope>
    <source>
        <strain evidence="1">AArc-St2</strain>
    </source>
</reference>
<evidence type="ECO:0000313" key="2">
    <source>
        <dbReference type="Proteomes" id="UP001203207"/>
    </source>
</evidence>
<evidence type="ECO:0000313" key="1">
    <source>
        <dbReference type="EMBL" id="MCL9817727.1"/>
    </source>
</evidence>
<proteinExistence type="predicted"/>
<keyword evidence="2" id="KW-1185">Reference proteome</keyword>
<sequence length="107" mass="12447">MTRNTLPDDFFDWISPKKEALIQVLLEAEGEWVMGDDVRQRMRDSHGLNVPDESGAIASHQGHLTKRYSKKFSRDIIDVRWADESRGLAKYRIGDKYINELKNHFGK</sequence>